<dbReference type="KEGG" id="smr:Smar_1037"/>
<keyword evidence="4 6" id="KW-0689">Ribosomal protein</keyword>
<dbReference type="Pfam" id="PF01280">
    <property type="entry name" value="Ribosomal_L19e"/>
    <property type="match status" value="1"/>
</dbReference>
<dbReference type="PROSITE" id="PS00526">
    <property type="entry name" value="RIBOSOMAL_L19E"/>
    <property type="match status" value="1"/>
</dbReference>
<evidence type="ECO:0000313" key="10">
    <source>
        <dbReference type="EMBL" id="ABN70135.1"/>
    </source>
</evidence>
<dbReference type="PANTHER" id="PTHR10722">
    <property type="entry name" value="60S RIBOSOMAL PROTEIN L19"/>
    <property type="match status" value="1"/>
</dbReference>
<dbReference type="GO" id="GO:0022625">
    <property type="term" value="C:cytosolic large ribosomal subunit"/>
    <property type="evidence" value="ECO:0007669"/>
    <property type="project" value="InterPro"/>
</dbReference>
<dbReference type="GO" id="GO:0003735">
    <property type="term" value="F:structural constituent of ribosome"/>
    <property type="evidence" value="ECO:0007669"/>
    <property type="project" value="InterPro"/>
</dbReference>
<dbReference type="NCBIfam" id="NF006343">
    <property type="entry name" value="PRK08570.1"/>
    <property type="match status" value="1"/>
</dbReference>
<reference evidence="10 11" key="2">
    <citation type="journal article" date="2009" name="Stand. Genomic Sci.">
        <title>Complete genome sequence of Staphylothermus marinus Stetter and Fiala 1986 type strain F1.</title>
        <authorList>
            <person name="Anderson I.J."/>
            <person name="Sun H."/>
            <person name="Lapidus A."/>
            <person name="Copeland A."/>
            <person name="Glavina Del Rio T."/>
            <person name="Tice H."/>
            <person name="Dalin E."/>
            <person name="Lucas S."/>
            <person name="Barry K."/>
            <person name="Land M."/>
            <person name="Richardson P."/>
            <person name="Huber H."/>
            <person name="Kyrpides N.C."/>
        </authorList>
    </citation>
    <scope>NUCLEOTIDE SEQUENCE [LARGE SCALE GENOMIC DNA]</scope>
    <source>
        <strain evidence="11">ATCC 43588 / DSM 3639 / JCM 9404 / F1</strain>
    </source>
</reference>
<dbReference type="InterPro" id="IPR023638">
    <property type="entry name" value="Ribosomal_eL19_CS"/>
</dbReference>
<evidence type="ECO:0000313" key="11">
    <source>
        <dbReference type="Proteomes" id="UP000000254"/>
    </source>
</evidence>
<dbReference type="FunFam" id="1.10.1650.10:FF:000001">
    <property type="entry name" value="Ribosomal protein L19"/>
    <property type="match status" value="1"/>
</dbReference>
<dbReference type="RefSeq" id="WP_011839326.1">
    <property type="nucleotide sequence ID" value="NC_009033.1"/>
</dbReference>
<feature type="region of interest" description="Disordered" evidence="8">
    <location>
        <begin position="68"/>
        <end position="91"/>
    </location>
</feature>
<keyword evidence="11" id="KW-1185">Reference proteome</keyword>
<dbReference type="HAMAP" id="MF_01475">
    <property type="entry name" value="Ribosomal_eL19"/>
    <property type="match status" value="1"/>
</dbReference>
<dbReference type="HOGENOM" id="CLU_083919_1_1_2"/>
<dbReference type="Gene3D" id="1.10.1650.10">
    <property type="match status" value="1"/>
</dbReference>
<evidence type="ECO:0000259" key="9">
    <source>
        <dbReference type="SMART" id="SM01416"/>
    </source>
</evidence>
<name>A3DNC5_STAMF</name>
<dbReference type="OrthoDB" id="11624at2157"/>
<keyword evidence="5 6" id="KW-0687">Ribonucleoprotein</keyword>
<proteinExistence type="inferred from homology"/>
<evidence type="ECO:0000256" key="6">
    <source>
        <dbReference type="HAMAP-Rule" id="MF_01475"/>
    </source>
</evidence>
<dbReference type="SUPFAM" id="SSF48140">
    <property type="entry name" value="Ribosomal protein L19 (L19e)"/>
    <property type="match status" value="1"/>
</dbReference>
<dbReference type="InterPro" id="IPR039547">
    <property type="entry name" value="Ribosomal_eL19"/>
</dbReference>
<evidence type="ECO:0000256" key="8">
    <source>
        <dbReference type="SAM" id="MobiDB-lite"/>
    </source>
</evidence>
<comment type="similarity">
    <text evidence="1 6 7">Belongs to the eukaryotic ribosomal protein eL19 family.</text>
</comment>
<dbReference type="InterPro" id="IPR000196">
    <property type="entry name" value="Ribosomal_eL19_dom"/>
</dbReference>
<dbReference type="GO" id="GO:0006412">
    <property type="term" value="P:translation"/>
    <property type="evidence" value="ECO:0007669"/>
    <property type="project" value="UniProtKB-UniRule"/>
</dbReference>
<feature type="compositionally biased region" description="Basic residues" evidence="8">
    <location>
        <begin position="68"/>
        <end position="89"/>
    </location>
</feature>
<dbReference type="InterPro" id="IPR015972">
    <property type="entry name" value="Ribosomal_eL19_dom1"/>
</dbReference>
<dbReference type="Proteomes" id="UP000000254">
    <property type="component" value="Chromosome"/>
</dbReference>
<dbReference type="EMBL" id="CP000575">
    <property type="protein sequence ID" value="ABN70135.1"/>
    <property type="molecule type" value="Genomic_DNA"/>
</dbReference>
<dbReference type="Gene3D" id="1.10.1200.240">
    <property type="match status" value="1"/>
</dbReference>
<evidence type="ECO:0000256" key="7">
    <source>
        <dbReference type="RuleBase" id="RU000574"/>
    </source>
</evidence>
<dbReference type="CDD" id="cd01418">
    <property type="entry name" value="Ribosomal_L19e_A"/>
    <property type="match status" value="1"/>
</dbReference>
<keyword evidence="2 6" id="KW-0699">rRNA-binding</keyword>
<evidence type="ECO:0000256" key="2">
    <source>
        <dbReference type="ARBA" id="ARBA00022730"/>
    </source>
</evidence>
<evidence type="ECO:0000256" key="5">
    <source>
        <dbReference type="ARBA" id="ARBA00023274"/>
    </source>
</evidence>
<dbReference type="SMART" id="SM01416">
    <property type="entry name" value="Ribosomal_L19e"/>
    <property type="match status" value="1"/>
</dbReference>
<evidence type="ECO:0000256" key="4">
    <source>
        <dbReference type="ARBA" id="ARBA00022980"/>
    </source>
</evidence>
<protein>
    <recommendedName>
        <fullName evidence="6">Large ribosomal subunit protein eL19</fullName>
    </recommendedName>
</protein>
<dbReference type="GO" id="GO:0070180">
    <property type="term" value="F:large ribosomal subunit rRNA binding"/>
    <property type="evidence" value="ECO:0007669"/>
    <property type="project" value="UniProtKB-UniRule"/>
</dbReference>
<evidence type="ECO:0000256" key="1">
    <source>
        <dbReference type="ARBA" id="ARBA00011082"/>
    </source>
</evidence>
<sequence>MTDLSLQKRLAAEILGVGESRIWIDPERIDEVADAITREEIKALIKDRVIQVKPIHGNSRERWKIRHMQRKKGRRRGYGKRKGKKTARKDRKEEWMNRIRKIRRFLRYLRDHGVITRKDYRRLYMLAKGGTFHSLASLKHYMKEKGIVKEIR</sequence>
<accession>A3DNC5</accession>
<keyword evidence="3 6" id="KW-0694">RNA-binding</keyword>
<comment type="function">
    <text evidence="6">Binds to the 23S rRNA.</text>
</comment>
<dbReference type="InterPro" id="IPR057260">
    <property type="entry name" value="Ribosomal_L19e_C"/>
</dbReference>
<gene>
    <name evidence="6" type="primary">rpl19e</name>
    <name evidence="10" type="ordered locus">Smar_1037</name>
</gene>
<feature type="domain" description="Large ribosomal subunit protein eL19" evidence="9">
    <location>
        <begin position="3"/>
        <end position="146"/>
    </location>
</feature>
<evidence type="ECO:0000256" key="3">
    <source>
        <dbReference type="ARBA" id="ARBA00022884"/>
    </source>
</evidence>
<dbReference type="AlphaFoldDB" id="A3DNC5"/>
<reference evidence="11" key="1">
    <citation type="journal article" date="2009" name="BMC Genomics">
        <title>The complete genome sequence of Staphylothermus marinus reveals differences in sulfur metabolism among heterotrophic Crenarchaeota.</title>
        <authorList>
            <person name="Anderson I.J."/>
            <person name="Dharmarajan L."/>
            <person name="Rodriguez J."/>
            <person name="Hooper S."/>
            <person name="Porat I."/>
            <person name="Ulrich L.E."/>
            <person name="Elkins J.G."/>
            <person name="Mavromatis K."/>
            <person name="Sun H."/>
            <person name="Land M."/>
            <person name="Lapidus A."/>
            <person name="Lucas S."/>
            <person name="Barry K."/>
            <person name="Huber H."/>
            <person name="Zhulin I.B."/>
            <person name="Whitman W.B."/>
            <person name="Mukhopadhyay B."/>
            <person name="Woese C."/>
            <person name="Bristow J."/>
            <person name="Kyrpides N."/>
        </authorList>
    </citation>
    <scope>NUCLEOTIDE SEQUENCE [LARGE SCALE GENOMIC DNA]</scope>
    <source>
        <strain evidence="11">ATCC 43588 / DSM 3639 / JCM 9404 / F1</strain>
    </source>
</reference>
<dbReference type="InterPro" id="IPR035970">
    <property type="entry name" value="60S_ribosomal_eL19_sf"/>
</dbReference>
<comment type="subunit">
    <text evidence="6">Part of the 50S ribosomal subunit.</text>
</comment>
<organism evidence="10 11">
    <name type="scientific">Staphylothermus marinus (strain ATCC 43588 / DSM 3639 / JCM 9404 / F1)</name>
    <dbReference type="NCBI Taxonomy" id="399550"/>
    <lineage>
        <taxon>Archaea</taxon>
        <taxon>Thermoproteota</taxon>
        <taxon>Thermoprotei</taxon>
        <taxon>Desulfurococcales</taxon>
        <taxon>Desulfurococcaceae</taxon>
        <taxon>Staphylothermus</taxon>
    </lineage>
</organism>
<dbReference type="eggNOG" id="arCOG04089">
    <property type="taxonomic scope" value="Archaea"/>
</dbReference>
<dbReference type="Pfam" id="PF25476">
    <property type="entry name" value="Ribosomal_L19e_C"/>
    <property type="match status" value="1"/>
</dbReference>
<dbReference type="STRING" id="399550.Smar_1037"/>
<dbReference type="GeneID" id="4906753"/>
<dbReference type="InterPro" id="IPR033936">
    <property type="entry name" value="Ribosomal_eL19_arc"/>
</dbReference>
<dbReference type="InterPro" id="IPR057259">
    <property type="entry name" value="Ribosomal_L19e"/>
</dbReference>